<evidence type="ECO:0000313" key="3">
    <source>
        <dbReference type="Proteomes" id="UP000692954"/>
    </source>
</evidence>
<dbReference type="Proteomes" id="UP000692954">
    <property type="component" value="Unassembled WGS sequence"/>
</dbReference>
<evidence type="ECO:0000256" key="1">
    <source>
        <dbReference type="SAM" id="MobiDB-lite"/>
    </source>
</evidence>
<sequence length="397" mass="47015">MYRKPLKVILPSLPKQPTINQKDSNSVIKQQSKQSQFPAKNKNPLQIQADTTKQQIQSNKPQNYQNSNKTYIQITQTNTQQLQFQQNVVDVANQQNKFIGNSQCIPKKQVRGESLQQSTFHYGDQKQKPQKQINYQKTESQNPNQYKYQIKKEEHDREKNKEEKSYQHSINKSSQKQQQNIQNHDQQLQQSSKEYPIALFLGNSGVGKTSLIKIIFKDSISNLKEFQLYPAKIDDFLIYNFVDTKGFDFESNINEREEQIKLYQSIFYEYPNKVGALFVVVNFERTDLMKKKLLSIYKFFRKFSSIISIIVTEMQLSDNQNKSEAELKKNFAYFKPQNIIFVRRDTRRDELIQKLNEKSLNKIQANYEFNVTDTIFEKEDEQEMKKIQNQLMSRFIK</sequence>
<feature type="compositionally biased region" description="Basic and acidic residues" evidence="1">
    <location>
        <begin position="150"/>
        <end position="166"/>
    </location>
</feature>
<feature type="region of interest" description="Disordered" evidence="1">
    <location>
        <begin position="119"/>
        <end position="188"/>
    </location>
</feature>
<feature type="compositionally biased region" description="Low complexity" evidence="1">
    <location>
        <begin position="167"/>
        <end position="188"/>
    </location>
</feature>
<reference evidence="2" key="1">
    <citation type="submission" date="2021-01" db="EMBL/GenBank/DDBJ databases">
        <authorList>
            <consortium name="Genoscope - CEA"/>
            <person name="William W."/>
        </authorList>
    </citation>
    <scope>NUCLEOTIDE SEQUENCE</scope>
</reference>
<evidence type="ECO:0000313" key="2">
    <source>
        <dbReference type="EMBL" id="CAD8130981.1"/>
    </source>
</evidence>
<dbReference type="AlphaFoldDB" id="A0A8S1RQC1"/>
<accession>A0A8S1RQC1</accession>
<organism evidence="2 3">
    <name type="scientific">Paramecium sonneborni</name>
    <dbReference type="NCBI Taxonomy" id="65129"/>
    <lineage>
        <taxon>Eukaryota</taxon>
        <taxon>Sar</taxon>
        <taxon>Alveolata</taxon>
        <taxon>Ciliophora</taxon>
        <taxon>Intramacronucleata</taxon>
        <taxon>Oligohymenophorea</taxon>
        <taxon>Peniculida</taxon>
        <taxon>Parameciidae</taxon>
        <taxon>Paramecium</taxon>
    </lineage>
</organism>
<dbReference type="OrthoDB" id="317013at2759"/>
<dbReference type="EMBL" id="CAJJDN010000351">
    <property type="protein sequence ID" value="CAD8130981.1"/>
    <property type="molecule type" value="Genomic_DNA"/>
</dbReference>
<proteinExistence type="predicted"/>
<gene>
    <name evidence="2" type="ORF">PSON_ATCC_30995.1.T3510008</name>
</gene>
<protein>
    <recommendedName>
        <fullName evidence="4">P-loop containing nucleoside triphosphate hydrolase</fullName>
    </recommendedName>
</protein>
<dbReference type="CDD" id="cd00882">
    <property type="entry name" value="Ras_like_GTPase"/>
    <property type="match status" value="1"/>
</dbReference>
<keyword evidence="3" id="KW-1185">Reference proteome</keyword>
<feature type="compositionally biased region" description="Polar residues" evidence="1">
    <location>
        <begin position="130"/>
        <end position="147"/>
    </location>
</feature>
<evidence type="ECO:0008006" key="4">
    <source>
        <dbReference type="Google" id="ProtNLM"/>
    </source>
</evidence>
<name>A0A8S1RQC1_9CILI</name>
<comment type="caution">
    <text evidence="2">The sequence shown here is derived from an EMBL/GenBank/DDBJ whole genome shotgun (WGS) entry which is preliminary data.</text>
</comment>